<dbReference type="GO" id="GO:0042119">
    <property type="term" value="P:neutrophil activation"/>
    <property type="evidence" value="ECO:0007669"/>
    <property type="project" value="TreeGrafter"/>
</dbReference>
<dbReference type="GO" id="GO:1901222">
    <property type="term" value="P:regulation of non-canonical NF-kappaB signal transduction"/>
    <property type="evidence" value="ECO:0007669"/>
    <property type="project" value="TreeGrafter"/>
</dbReference>
<name>A0A9N7UXL1_PLEPL</name>
<keyword evidence="5" id="KW-0963">Cytoplasm</keyword>
<dbReference type="GO" id="GO:0010628">
    <property type="term" value="P:positive regulation of gene expression"/>
    <property type="evidence" value="ECO:0007669"/>
    <property type="project" value="TreeGrafter"/>
</dbReference>
<gene>
    <name evidence="13" type="ORF">PLEPLA_LOCUS26185</name>
</gene>
<evidence type="ECO:0000256" key="8">
    <source>
        <dbReference type="ARBA" id="ARBA00022620"/>
    </source>
</evidence>
<keyword evidence="9" id="KW-0395">Inflammatory response</keyword>
<dbReference type="Proteomes" id="UP001153269">
    <property type="component" value="Unassembled WGS sequence"/>
</dbReference>
<evidence type="ECO:0000256" key="10">
    <source>
        <dbReference type="ARBA" id="ARBA00023228"/>
    </source>
</evidence>
<accession>A0A9N7UXL1</accession>
<dbReference type="GO" id="GO:0005829">
    <property type="term" value="C:cytosol"/>
    <property type="evidence" value="ECO:0007669"/>
    <property type="project" value="UniProtKB-SubCell"/>
</dbReference>
<evidence type="ECO:0000256" key="4">
    <source>
        <dbReference type="ARBA" id="ARBA00010448"/>
    </source>
</evidence>
<keyword evidence="11" id="KW-0497">Mitogen</keyword>
<dbReference type="GO" id="GO:0048246">
    <property type="term" value="P:macrophage chemotaxis"/>
    <property type="evidence" value="ECO:0007669"/>
    <property type="project" value="TreeGrafter"/>
</dbReference>
<dbReference type="SUPFAM" id="SSF50353">
    <property type="entry name" value="Cytokine"/>
    <property type="match status" value="1"/>
</dbReference>
<evidence type="ECO:0000313" key="13">
    <source>
        <dbReference type="EMBL" id="CAB1438238.1"/>
    </source>
</evidence>
<evidence type="ECO:0000256" key="3">
    <source>
        <dbReference type="ARBA" id="ARBA00004550"/>
    </source>
</evidence>
<evidence type="ECO:0000313" key="14">
    <source>
        <dbReference type="Proteomes" id="UP001153269"/>
    </source>
</evidence>
<evidence type="ECO:0000256" key="9">
    <source>
        <dbReference type="ARBA" id="ARBA00023198"/>
    </source>
</evidence>
<dbReference type="PANTHER" id="PTHR10078">
    <property type="entry name" value="INTERLEUKIN-1 FAMILY MEMBER"/>
    <property type="match status" value="1"/>
</dbReference>
<dbReference type="PRINTS" id="PR01357">
    <property type="entry name" value="INTRLEUKN1AB"/>
</dbReference>
<dbReference type="GO" id="GO:0006955">
    <property type="term" value="P:immune response"/>
    <property type="evidence" value="ECO:0007669"/>
    <property type="project" value="InterPro"/>
</dbReference>
<evidence type="ECO:0000256" key="2">
    <source>
        <dbReference type="ARBA" id="ARBA00004514"/>
    </source>
</evidence>
<dbReference type="InterPro" id="IPR000975">
    <property type="entry name" value="IL-1_fam"/>
</dbReference>
<protein>
    <recommendedName>
        <fullName evidence="12">Interleukin-1</fullName>
    </recommendedName>
</protein>
<comment type="subcellular location">
    <subcellularLocation>
        <location evidence="2">Cytoplasm</location>
        <location evidence="2">Cytosol</location>
    </subcellularLocation>
    <subcellularLocation>
        <location evidence="1">Lysosome</location>
    </subcellularLocation>
    <subcellularLocation>
        <location evidence="3">Secreted</location>
        <location evidence="3">Extracellular exosome</location>
    </subcellularLocation>
</comment>
<dbReference type="GO" id="GO:0005615">
    <property type="term" value="C:extracellular space"/>
    <property type="evidence" value="ECO:0007669"/>
    <property type="project" value="UniProtKB-KW"/>
</dbReference>
<evidence type="ECO:0000256" key="7">
    <source>
        <dbReference type="ARBA" id="ARBA00022525"/>
    </source>
</evidence>
<comment type="caution">
    <text evidence="13">The sequence shown here is derived from an EMBL/GenBank/DDBJ whole genome shotgun (WGS) entry which is preliminary data.</text>
</comment>
<dbReference type="Pfam" id="PF00340">
    <property type="entry name" value="IL1"/>
    <property type="match status" value="1"/>
</dbReference>
<dbReference type="GO" id="GO:0005764">
    <property type="term" value="C:lysosome"/>
    <property type="evidence" value="ECO:0007669"/>
    <property type="project" value="UniProtKB-SubCell"/>
</dbReference>
<evidence type="ECO:0000256" key="6">
    <source>
        <dbReference type="ARBA" id="ARBA00022514"/>
    </source>
</evidence>
<keyword evidence="14" id="KW-1185">Reference proteome</keyword>
<dbReference type="GO" id="GO:0005149">
    <property type="term" value="F:interleukin-1 receptor binding"/>
    <property type="evidence" value="ECO:0007669"/>
    <property type="project" value="UniProtKB-UniRule"/>
</dbReference>
<dbReference type="GO" id="GO:0071222">
    <property type="term" value="P:cellular response to lipopolysaccharide"/>
    <property type="evidence" value="ECO:0007669"/>
    <property type="project" value="TreeGrafter"/>
</dbReference>
<sequence>MSSREKVTHVVSGSNKEAERLLLLLKGEVFRLRCSVNLLCNQRLDATDKSLTESENHSAHYHSADYIRTVMDFDLSQALPSPLESDVREFDSGCFDMKDVQGQIITLEEGLSLKISKKQPSMKAAATLVLAANRMEKSLKGQSSSECCRMIMDSVIETTIVKKVEINSSGERRLLFHRLRSVECNLTDNENKDIVCTAHDFKLTALTLNAANFNHKVTFKIGTYGSPGVGQTVVMSIINHNLYISCTMNGDKAELKLEKCSAEDLRVICNDGNQDRFLFYSRESEINVKTFESVLCRGWFISTSYEQEEKPLEMCKVDSACRVTMFNLTQRHVLN</sequence>
<keyword evidence="8" id="KW-0666">Pyrogen</keyword>
<evidence type="ECO:0000256" key="11">
    <source>
        <dbReference type="ARBA" id="ARBA00023246"/>
    </source>
</evidence>
<keyword evidence="10" id="KW-0458">Lysosome</keyword>
<comment type="similarity">
    <text evidence="4 12">Belongs to the IL-1 family.</text>
</comment>
<dbReference type="PRINTS" id="PR00264">
    <property type="entry name" value="INTERLEUKIN1"/>
</dbReference>
<evidence type="ECO:0000256" key="5">
    <source>
        <dbReference type="ARBA" id="ARBA00022490"/>
    </source>
</evidence>
<dbReference type="PANTHER" id="PTHR10078:SF30">
    <property type="entry name" value="INTERLEUKIN-1 BETA"/>
    <property type="match status" value="1"/>
</dbReference>
<dbReference type="EMBL" id="CADEAL010002124">
    <property type="protein sequence ID" value="CAB1438238.1"/>
    <property type="molecule type" value="Genomic_DNA"/>
</dbReference>
<keyword evidence="6" id="KW-0202">Cytokine</keyword>
<keyword evidence="7 12" id="KW-0964">Secreted</keyword>
<dbReference type="SMART" id="SM00125">
    <property type="entry name" value="IL1"/>
    <property type="match status" value="1"/>
</dbReference>
<proteinExistence type="inferred from homology"/>
<evidence type="ECO:0000256" key="1">
    <source>
        <dbReference type="ARBA" id="ARBA00004371"/>
    </source>
</evidence>
<dbReference type="GO" id="GO:0051781">
    <property type="term" value="P:positive regulation of cell division"/>
    <property type="evidence" value="ECO:0007669"/>
    <property type="project" value="UniProtKB-KW"/>
</dbReference>
<dbReference type="InterPro" id="IPR008996">
    <property type="entry name" value="IL1/FGF"/>
</dbReference>
<dbReference type="AlphaFoldDB" id="A0A9N7UXL1"/>
<organism evidence="13 14">
    <name type="scientific">Pleuronectes platessa</name>
    <name type="common">European plaice</name>
    <dbReference type="NCBI Taxonomy" id="8262"/>
    <lineage>
        <taxon>Eukaryota</taxon>
        <taxon>Metazoa</taxon>
        <taxon>Chordata</taxon>
        <taxon>Craniata</taxon>
        <taxon>Vertebrata</taxon>
        <taxon>Euteleostomi</taxon>
        <taxon>Actinopterygii</taxon>
        <taxon>Neopterygii</taxon>
        <taxon>Teleostei</taxon>
        <taxon>Neoteleostei</taxon>
        <taxon>Acanthomorphata</taxon>
        <taxon>Carangaria</taxon>
        <taxon>Pleuronectiformes</taxon>
        <taxon>Pleuronectoidei</taxon>
        <taxon>Pleuronectidae</taxon>
        <taxon>Pleuronectes</taxon>
    </lineage>
</organism>
<dbReference type="Gene3D" id="2.80.10.50">
    <property type="match status" value="1"/>
</dbReference>
<dbReference type="GO" id="GO:0005125">
    <property type="term" value="F:cytokine activity"/>
    <property type="evidence" value="ECO:0007669"/>
    <property type="project" value="UniProtKB-UniRule"/>
</dbReference>
<dbReference type="GO" id="GO:0019221">
    <property type="term" value="P:cytokine-mediated signaling pathway"/>
    <property type="evidence" value="ECO:0007669"/>
    <property type="project" value="TreeGrafter"/>
</dbReference>
<reference evidence="13" key="1">
    <citation type="submission" date="2020-03" db="EMBL/GenBank/DDBJ databases">
        <authorList>
            <person name="Weist P."/>
        </authorList>
    </citation>
    <scope>NUCLEOTIDE SEQUENCE</scope>
</reference>
<evidence type="ECO:0000256" key="12">
    <source>
        <dbReference type="RuleBase" id="RU003753"/>
    </source>
</evidence>
<dbReference type="GO" id="GO:0001660">
    <property type="term" value="P:fever generation"/>
    <property type="evidence" value="ECO:0007669"/>
    <property type="project" value="UniProtKB-KW"/>
</dbReference>